<dbReference type="SUPFAM" id="SSF56024">
    <property type="entry name" value="Phospholipase D/nuclease"/>
    <property type="match status" value="1"/>
</dbReference>
<protein>
    <submittedName>
        <fullName evidence="2">NgoFVII family restriction endonuclease</fullName>
    </submittedName>
</protein>
<dbReference type="Proteomes" id="UP000518904">
    <property type="component" value="Unassembled WGS sequence"/>
</dbReference>
<name>A0A7Y0SQF0_VIBPH</name>
<gene>
    <name evidence="2" type="ORF">HKB16_32055</name>
</gene>
<dbReference type="RefSeq" id="WP_169567035.1">
    <property type="nucleotide sequence ID" value="NZ_JABCKZ010001054.1"/>
</dbReference>
<dbReference type="Pfam" id="PF13091">
    <property type="entry name" value="PLDc_2"/>
    <property type="match status" value="1"/>
</dbReference>
<comment type="caution">
    <text evidence="2">The sequence shown here is derived from an EMBL/GenBank/DDBJ whole genome shotgun (WGS) entry which is preliminary data.</text>
</comment>
<evidence type="ECO:0000259" key="1">
    <source>
        <dbReference type="Pfam" id="PF13091"/>
    </source>
</evidence>
<dbReference type="CDD" id="cd09117">
    <property type="entry name" value="PLDc_Bfil_DEXD_like"/>
    <property type="match status" value="1"/>
</dbReference>
<accession>A0A7Y0SQF0</accession>
<organism evidence="2 3">
    <name type="scientific">Vibrio parahaemolyticus</name>
    <dbReference type="NCBI Taxonomy" id="670"/>
    <lineage>
        <taxon>Bacteria</taxon>
        <taxon>Pseudomonadati</taxon>
        <taxon>Pseudomonadota</taxon>
        <taxon>Gammaproteobacteria</taxon>
        <taxon>Vibrionales</taxon>
        <taxon>Vibrionaceae</taxon>
        <taxon>Vibrio</taxon>
    </lineage>
</organism>
<dbReference type="AlphaFoldDB" id="A0A7Y0SQF0"/>
<feature type="non-terminal residue" evidence="2">
    <location>
        <position position="321"/>
    </location>
</feature>
<sequence length="321" mass="36414">MKVISDNKTLEKTLISLISKHEQVSIAVAWASAETKVFNALLANKTKICTSTIGTHFYQTDPRVLKEFIGSKQVHFVTQTSGVFHPKVYLFRTDHKWEAIIGSSNMTNGAFTSNNEINVHVSSKDDEGNISFDQLLAQLSKYFEAGVSVDEEYVNTYKIYHKKQKPRLDKLADRYGKTKASKPLLNSVAMQMEWPAYLNKVQQDVNHAILTRLELLETIRSYFNTYDDYKSMPLAARKTIAGLPNDVHKHWGWFGSMKGAGVYHSNINNNNEYISEALEHIPLCGEISISQYNQYVRISVIAIARFGLFRSPDPAVFLSSY</sequence>
<feature type="domain" description="Phospholipase D-like" evidence="1">
    <location>
        <begin position="72"/>
        <end position="144"/>
    </location>
</feature>
<reference evidence="2 3" key="1">
    <citation type="submission" date="2020-04" db="EMBL/GenBank/DDBJ databases">
        <title>Whole-genome sequencing of Vibrio spp. from China reveals different genetic environments of blaCTX-M-14 among diverse lineages.</title>
        <authorList>
            <person name="Zheng Z."/>
            <person name="Ye L."/>
            <person name="Chen S."/>
        </authorList>
    </citation>
    <scope>NUCLEOTIDE SEQUENCE [LARGE SCALE GENOMIC DNA]</scope>
    <source>
        <strain evidence="2 3">Vb0551</strain>
    </source>
</reference>
<evidence type="ECO:0000313" key="2">
    <source>
        <dbReference type="EMBL" id="NMU87482.1"/>
    </source>
</evidence>
<proteinExistence type="predicted"/>
<dbReference type="InterPro" id="IPR025202">
    <property type="entry name" value="PLD-like_dom"/>
</dbReference>
<dbReference type="Gene3D" id="3.30.870.10">
    <property type="entry name" value="Endonuclease Chain A"/>
    <property type="match status" value="1"/>
</dbReference>
<dbReference type="EMBL" id="JABCLB010002723">
    <property type="protein sequence ID" value="NMU87482.1"/>
    <property type="molecule type" value="Genomic_DNA"/>
</dbReference>
<dbReference type="GO" id="GO:0004519">
    <property type="term" value="F:endonuclease activity"/>
    <property type="evidence" value="ECO:0007669"/>
    <property type="project" value="UniProtKB-KW"/>
</dbReference>
<keyword evidence="2" id="KW-0378">Hydrolase</keyword>
<keyword evidence="2" id="KW-0255">Endonuclease</keyword>
<evidence type="ECO:0000313" key="3">
    <source>
        <dbReference type="Proteomes" id="UP000518904"/>
    </source>
</evidence>
<keyword evidence="2" id="KW-0540">Nuclease</keyword>